<evidence type="ECO:0000313" key="3">
    <source>
        <dbReference type="Proteomes" id="UP000663920"/>
    </source>
</evidence>
<sequence>MVSKKIVRKLHLWLGLSSGIIVCLLCLSGATFVFAEEIMHAYNKENLYVEVEGKRVEIDSIVAKFKKNHPTEQYFWINTYNNPKRSFDVVSGVMEEGASMPILKITFINPYTNKEIADDAKSIHFFFLVAHFHSQLLLGNFGLWIIRIASLIFLVELIFGLVLWWPKSKNEARSAFKPKYPASRKRMNHDFHRVYGFYACWLLLISVVTGLVMSFEWVEKPVIALFGGYSELVGENPPQADFNENKQFKSLQFIYNEFEKTAPKDYKLTLMAIQEKMPTSQLILLDKGNRFLHLYGDNQVVDRYTGVQLDKPLIAKFEKNQSILDTNLDIHMGTIGGLPTQILALLIGLFGASLPITGFFIWWGRRKKLKKEK</sequence>
<feature type="transmembrane region" description="Helical" evidence="1">
    <location>
        <begin position="342"/>
        <end position="363"/>
    </location>
</feature>
<keyword evidence="1" id="KW-0472">Membrane</keyword>
<dbReference type="PANTHER" id="PTHR34219">
    <property type="entry name" value="IRON-REGULATED INNER MEMBRANE PROTEIN-RELATED"/>
    <property type="match status" value="1"/>
</dbReference>
<organism evidence="2 3">
    <name type="scientific">Polaribacter cellanae</name>
    <dbReference type="NCBI Taxonomy" id="2818493"/>
    <lineage>
        <taxon>Bacteria</taxon>
        <taxon>Pseudomonadati</taxon>
        <taxon>Bacteroidota</taxon>
        <taxon>Flavobacteriia</taxon>
        <taxon>Flavobacteriales</taxon>
        <taxon>Flavobacteriaceae</taxon>
    </lineage>
</organism>
<dbReference type="EMBL" id="CP071869">
    <property type="protein sequence ID" value="QTE23920.1"/>
    <property type="molecule type" value="Genomic_DNA"/>
</dbReference>
<name>A0A975CRB1_9FLAO</name>
<proteinExistence type="predicted"/>
<dbReference type="InterPro" id="IPR005625">
    <property type="entry name" value="PepSY-ass_TM"/>
</dbReference>
<dbReference type="Pfam" id="PF03929">
    <property type="entry name" value="PepSY_TM"/>
    <property type="match status" value="1"/>
</dbReference>
<feature type="transmembrane region" description="Helical" evidence="1">
    <location>
        <begin position="194"/>
        <end position="215"/>
    </location>
</feature>
<dbReference type="AlphaFoldDB" id="A0A975CRB1"/>
<dbReference type="Proteomes" id="UP000663920">
    <property type="component" value="Chromosome"/>
</dbReference>
<keyword evidence="1" id="KW-1133">Transmembrane helix</keyword>
<evidence type="ECO:0000313" key="2">
    <source>
        <dbReference type="EMBL" id="QTE23920.1"/>
    </source>
</evidence>
<keyword evidence="3" id="KW-1185">Reference proteome</keyword>
<accession>A0A975CRB1</accession>
<dbReference type="PANTHER" id="PTHR34219:SF3">
    <property type="entry name" value="BLL7967 PROTEIN"/>
    <property type="match status" value="1"/>
</dbReference>
<feature type="transmembrane region" description="Helical" evidence="1">
    <location>
        <begin position="141"/>
        <end position="165"/>
    </location>
</feature>
<dbReference type="KEGG" id="pcea:J3359_06520"/>
<evidence type="ECO:0000256" key="1">
    <source>
        <dbReference type="SAM" id="Phobius"/>
    </source>
</evidence>
<gene>
    <name evidence="2" type="ORF">J3359_06520</name>
</gene>
<reference evidence="2 3" key="1">
    <citation type="submission" date="2021-03" db="EMBL/GenBank/DDBJ databases">
        <title>Complete genome of Polaribacter_sp.SM13.</title>
        <authorList>
            <person name="Jeong S.W."/>
            <person name="Bae J.W."/>
        </authorList>
    </citation>
    <scope>NUCLEOTIDE SEQUENCE [LARGE SCALE GENOMIC DNA]</scope>
    <source>
        <strain evidence="2 3">SM13</strain>
    </source>
</reference>
<keyword evidence="1" id="KW-0812">Transmembrane</keyword>
<dbReference type="RefSeq" id="WP_208079912.1">
    <property type="nucleotide sequence ID" value="NZ_CP071869.1"/>
</dbReference>
<protein>
    <submittedName>
        <fullName evidence="2">PepSY domain-containing protein</fullName>
    </submittedName>
</protein>